<dbReference type="AlphaFoldDB" id="D6RPE7"/>
<dbReference type="VEuPathDB" id="FungiDB:CC1G_15080"/>
<sequence>MSLGLRWTRSTLVYGNGRPFLVPSPQVATLPSTLEETSCEARWKLERRRVKNRKLERFAFVMSSNVIESWHWAVDPDAIDGGSHRLKLSQTR</sequence>
<organism evidence="1 2">
    <name type="scientific">Coprinopsis cinerea (strain Okayama-7 / 130 / ATCC MYA-4618 / FGSC 9003)</name>
    <name type="common">Inky cap fungus</name>
    <name type="synonym">Hormographiella aspergillata</name>
    <dbReference type="NCBI Taxonomy" id="240176"/>
    <lineage>
        <taxon>Eukaryota</taxon>
        <taxon>Fungi</taxon>
        <taxon>Dikarya</taxon>
        <taxon>Basidiomycota</taxon>
        <taxon>Agaricomycotina</taxon>
        <taxon>Agaricomycetes</taxon>
        <taxon>Agaricomycetidae</taxon>
        <taxon>Agaricales</taxon>
        <taxon>Agaricineae</taxon>
        <taxon>Psathyrellaceae</taxon>
        <taxon>Coprinopsis</taxon>
    </lineage>
</organism>
<comment type="caution">
    <text evidence="1">The sequence shown here is derived from an EMBL/GenBank/DDBJ whole genome shotgun (WGS) entry which is preliminary data.</text>
</comment>
<dbReference type="GeneID" id="9378149"/>
<reference evidence="1 2" key="1">
    <citation type="journal article" date="2010" name="Proc. Natl. Acad. Sci. U.S.A.">
        <title>Insights into evolution of multicellular fungi from the assembled chromosomes of the mushroom Coprinopsis cinerea (Coprinus cinereus).</title>
        <authorList>
            <person name="Stajich J.E."/>
            <person name="Wilke S.K."/>
            <person name="Ahren D."/>
            <person name="Au C.H."/>
            <person name="Birren B.W."/>
            <person name="Borodovsky M."/>
            <person name="Burns C."/>
            <person name="Canback B."/>
            <person name="Casselton L.A."/>
            <person name="Cheng C.K."/>
            <person name="Deng J."/>
            <person name="Dietrich F.S."/>
            <person name="Fargo D.C."/>
            <person name="Farman M.L."/>
            <person name="Gathman A.C."/>
            <person name="Goldberg J."/>
            <person name="Guigo R."/>
            <person name="Hoegger P.J."/>
            <person name="Hooker J.B."/>
            <person name="Huggins A."/>
            <person name="James T.Y."/>
            <person name="Kamada T."/>
            <person name="Kilaru S."/>
            <person name="Kodira C."/>
            <person name="Kues U."/>
            <person name="Kupfer D."/>
            <person name="Kwan H.S."/>
            <person name="Lomsadze A."/>
            <person name="Li W."/>
            <person name="Lilly W.W."/>
            <person name="Ma L.J."/>
            <person name="Mackey A.J."/>
            <person name="Manning G."/>
            <person name="Martin F."/>
            <person name="Muraguchi H."/>
            <person name="Natvig D.O."/>
            <person name="Palmerini H."/>
            <person name="Ramesh M.A."/>
            <person name="Rehmeyer C.J."/>
            <person name="Roe B.A."/>
            <person name="Shenoy N."/>
            <person name="Stanke M."/>
            <person name="Ter-Hovhannisyan V."/>
            <person name="Tunlid A."/>
            <person name="Velagapudi R."/>
            <person name="Vision T.J."/>
            <person name="Zeng Q."/>
            <person name="Zolan M.E."/>
            <person name="Pukkila P.J."/>
        </authorList>
    </citation>
    <scope>NUCLEOTIDE SEQUENCE [LARGE SCALE GENOMIC DNA]</scope>
    <source>
        <strain evidence="2">Okayama-7 / 130 / ATCC MYA-4618 / FGSC 9003</strain>
    </source>
</reference>
<dbReference type="KEGG" id="cci:CC1G_15080"/>
<gene>
    <name evidence="1" type="ORF">CC1G_15080</name>
</gene>
<evidence type="ECO:0000313" key="2">
    <source>
        <dbReference type="Proteomes" id="UP000001861"/>
    </source>
</evidence>
<dbReference type="HOGENOM" id="CLU_2413181_0_0_1"/>
<name>D6RPE7_COPC7</name>
<dbReference type="Proteomes" id="UP000001861">
    <property type="component" value="Unassembled WGS sequence"/>
</dbReference>
<proteinExistence type="predicted"/>
<dbReference type="InParanoid" id="D6RPE7"/>
<keyword evidence="2" id="KW-1185">Reference proteome</keyword>
<protein>
    <submittedName>
        <fullName evidence="1">Uncharacterized protein</fullName>
    </submittedName>
</protein>
<evidence type="ECO:0000313" key="1">
    <source>
        <dbReference type="EMBL" id="EFI27252.1"/>
    </source>
</evidence>
<accession>D6RPE7</accession>
<dbReference type="EMBL" id="AACS02000008">
    <property type="protein sequence ID" value="EFI27252.1"/>
    <property type="molecule type" value="Genomic_DNA"/>
</dbReference>
<dbReference type="RefSeq" id="XP_002910746.1">
    <property type="nucleotide sequence ID" value="XM_002910700.1"/>
</dbReference>